<keyword evidence="4" id="KW-1185">Reference proteome</keyword>
<dbReference type="Pfam" id="PF13731">
    <property type="entry name" value="WxL"/>
    <property type="match status" value="1"/>
</dbReference>
<evidence type="ECO:0000313" key="3">
    <source>
        <dbReference type="EMBL" id="MBB2893544.1"/>
    </source>
</evidence>
<evidence type="ECO:0000259" key="2">
    <source>
        <dbReference type="Pfam" id="PF13731"/>
    </source>
</evidence>
<evidence type="ECO:0000256" key="1">
    <source>
        <dbReference type="SAM" id="SignalP"/>
    </source>
</evidence>
<proteinExistence type="predicted"/>
<reference evidence="3 4" key="1">
    <citation type="submission" date="2020-08" db="EMBL/GenBank/DDBJ databases">
        <title>Sequencing the genomes of 1000 actinobacteria strains.</title>
        <authorList>
            <person name="Klenk H.-P."/>
        </authorList>
    </citation>
    <scope>NUCLEOTIDE SEQUENCE [LARGE SCALE GENOMIC DNA]</scope>
    <source>
        <strain evidence="3 4">DSM 105369</strain>
    </source>
</reference>
<feature type="signal peptide" evidence="1">
    <location>
        <begin position="1"/>
        <end position="22"/>
    </location>
</feature>
<feature type="domain" description="WxL" evidence="2">
    <location>
        <begin position="55"/>
        <end position="213"/>
    </location>
</feature>
<name>A0A839NC50_9MICO</name>
<feature type="chain" id="PRO_5032815899" description="WxL domain-containing protein" evidence="1">
    <location>
        <begin position="23"/>
        <end position="213"/>
    </location>
</feature>
<dbReference type="RefSeq" id="WP_183322007.1">
    <property type="nucleotide sequence ID" value="NZ_JACHVQ010000003.1"/>
</dbReference>
<gene>
    <name evidence="3" type="ORF">FHU39_003575</name>
</gene>
<comment type="caution">
    <text evidence="3">The sequence shown here is derived from an EMBL/GenBank/DDBJ whole genome shotgun (WGS) entry which is preliminary data.</text>
</comment>
<dbReference type="Proteomes" id="UP000559182">
    <property type="component" value="Unassembled WGS sequence"/>
</dbReference>
<organism evidence="3 4">
    <name type="scientific">Flexivirga oryzae</name>
    <dbReference type="NCBI Taxonomy" id="1794944"/>
    <lineage>
        <taxon>Bacteria</taxon>
        <taxon>Bacillati</taxon>
        <taxon>Actinomycetota</taxon>
        <taxon>Actinomycetes</taxon>
        <taxon>Micrococcales</taxon>
        <taxon>Dermacoccaceae</taxon>
        <taxon>Flexivirga</taxon>
    </lineage>
</organism>
<protein>
    <recommendedName>
        <fullName evidence="2">WxL domain-containing protein</fullName>
    </recommendedName>
</protein>
<evidence type="ECO:0000313" key="4">
    <source>
        <dbReference type="Proteomes" id="UP000559182"/>
    </source>
</evidence>
<dbReference type="AlphaFoldDB" id="A0A839NC50"/>
<keyword evidence="1" id="KW-0732">Signal</keyword>
<sequence>MAALGMAGGMVAGAGPIGSASAATCGSAVPAGSNCTLTGTLNVTGGTLSLVSPGSLTWAAAATGADQSVVDTQAADQQLTVNDATGTAAGWHVTASATTFTNGTHTLPNTGTFLASGSLTSASATTAPSSACATGSTCTLPTNSTTYPVAVTTAGTAPPAVTLYNAAANTGMGKIVLGGSGAANPLGWWLNVPSNVFSGAYTSTVTMSVVSAP</sequence>
<dbReference type="InterPro" id="IPR027994">
    <property type="entry name" value="WxL_dom"/>
</dbReference>
<dbReference type="EMBL" id="JACHVQ010000003">
    <property type="protein sequence ID" value="MBB2893544.1"/>
    <property type="molecule type" value="Genomic_DNA"/>
</dbReference>
<accession>A0A839NC50</accession>